<evidence type="ECO:0000313" key="8">
    <source>
        <dbReference type="Proteomes" id="UP000886780"/>
    </source>
</evidence>
<keyword evidence="4 7" id="KW-0418">Kinase</keyword>
<dbReference type="Pfam" id="PF00069">
    <property type="entry name" value="Pkinase"/>
    <property type="match status" value="1"/>
</dbReference>
<dbReference type="SUPFAM" id="SSF56112">
    <property type="entry name" value="Protein kinase-like (PK-like)"/>
    <property type="match status" value="1"/>
</dbReference>
<dbReference type="PANTHER" id="PTHR43289:SF6">
    <property type="entry name" value="SERINE_THREONINE-PROTEIN KINASE NEKL-3"/>
    <property type="match status" value="1"/>
</dbReference>
<organism evidence="7 8">
    <name type="scientific">Candidatus Lachnoclostridium stercoripullorum</name>
    <dbReference type="NCBI Taxonomy" id="2838635"/>
    <lineage>
        <taxon>Bacteria</taxon>
        <taxon>Bacillati</taxon>
        <taxon>Bacillota</taxon>
        <taxon>Clostridia</taxon>
        <taxon>Lachnospirales</taxon>
        <taxon>Lachnospiraceae</taxon>
    </lineage>
</organism>
<keyword evidence="2" id="KW-0808">Transferase</keyword>
<dbReference type="EC" id="2.7.11.1" evidence="1"/>
<evidence type="ECO:0000313" key="7">
    <source>
        <dbReference type="EMBL" id="HIX52419.1"/>
    </source>
</evidence>
<evidence type="ECO:0000256" key="2">
    <source>
        <dbReference type="ARBA" id="ARBA00022679"/>
    </source>
</evidence>
<protein>
    <recommendedName>
        <fullName evidence="1">non-specific serine/threonine protein kinase</fullName>
        <ecNumber evidence="1">2.7.11.1</ecNumber>
    </recommendedName>
</protein>
<sequence length="233" mass="26271">MYYNWLSEALHTEFEPLTLLKKSERGAVELIRHRTSGQKFILRSFSGSGEVYHKLLDIECPYLPKTYEIASDGNQNLVLEEYIQGDNMGTMLKDALFSPEETRRIVRQLCSALWVFHSMGAVHWDVKPENVILRGSDAVLIDFDAARIHRDDQTEDTHILGTTGFAAPEQYGMSQSGASADIYALGVLINVMLTGKHPSGKLAEGRWGRIVTRCTQVNPAKRYRSVLRLQGEL</sequence>
<gene>
    <name evidence="7" type="ORF">IAA28_06405</name>
</gene>
<reference evidence="7" key="1">
    <citation type="journal article" date="2021" name="PeerJ">
        <title>Extensive microbial diversity within the chicken gut microbiome revealed by metagenomics and culture.</title>
        <authorList>
            <person name="Gilroy R."/>
            <person name="Ravi A."/>
            <person name="Getino M."/>
            <person name="Pursley I."/>
            <person name="Horton D.L."/>
            <person name="Alikhan N.F."/>
            <person name="Baker D."/>
            <person name="Gharbi K."/>
            <person name="Hall N."/>
            <person name="Watson M."/>
            <person name="Adriaenssens E.M."/>
            <person name="Foster-Nyarko E."/>
            <person name="Jarju S."/>
            <person name="Secka A."/>
            <person name="Antonio M."/>
            <person name="Oren A."/>
            <person name="Chaudhuri R.R."/>
            <person name="La Ragione R."/>
            <person name="Hildebrand F."/>
            <person name="Pallen M.J."/>
        </authorList>
    </citation>
    <scope>NUCLEOTIDE SEQUENCE</scope>
    <source>
        <strain evidence="7">ChiGjej4B4-12881</strain>
    </source>
</reference>
<accession>A0A9D2AX71</accession>
<reference evidence="7" key="2">
    <citation type="submission" date="2021-04" db="EMBL/GenBank/DDBJ databases">
        <authorList>
            <person name="Gilroy R."/>
        </authorList>
    </citation>
    <scope>NUCLEOTIDE SEQUENCE</scope>
    <source>
        <strain evidence="7">ChiGjej4B4-12881</strain>
    </source>
</reference>
<evidence type="ECO:0000256" key="1">
    <source>
        <dbReference type="ARBA" id="ARBA00012513"/>
    </source>
</evidence>
<feature type="domain" description="Protein kinase" evidence="6">
    <location>
        <begin position="1"/>
        <end position="233"/>
    </location>
</feature>
<dbReference type="EMBL" id="DXEU01000110">
    <property type="protein sequence ID" value="HIX52419.1"/>
    <property type="molecule type" value="Genomic_DNA"/>
</dbReference>
<evidence type="ECO:0000256" key="4">
    <source>
        <dbReference type="ARBA" id="ARBA00022777"/>
    </source>
</evidence>
<dbReference type="InterPro" id="IPR000719">
    <property type="entry name" value="Prot_kinase_dom"/>
</dbReference>
<dbReference type="GO" id="GO:0004674">
    <property type="term" value="F:protein serine/threonine kinase activity"/>
    <property type="evidence" value="ECO:0007669"/>
    <property type="project" value="UniProtKB-EC"/>
</dbReference>
<evidence type="ECO:0000256" key="5">
    <source>
        <dbReference type="ARBA" id="ARBA00022840"/>
    </source>
</evidence>
<keyword evidence="5" id="KW-0067">ATP-binding</keyword>
<dbReference type="SMART" id="SM00220">
    <property type="entry name" value="S_TKc"/>
    <property type="match status" value="1"/>
</dbReference>
<evidence type="ECO:0000259" key="6">
    <source>
        <dbReference type="PROSITE" id="PS50011"/>
    </source>
</evidence>
<dbReference type="PANTHER" id="PTHR43289">
    <property type="entry name" value="MITOGEN-ACTIVATED PROTEIN KINASE KINASE KINASE 20-RELATED"/>
    <property type="match status" value="1"/>
</dbReference>
<keyword evidence="3" id="KW-0547">Nucleotide-binding</keyword>
<dbReference type="AlphaFoldDB" id="A0A9D2AX71"/>
<proteinExistence type="predicted"/>
<dbReference type="PROSITE" id="PS50011">
    <property type="entry name" value="PROTEIN_KINASE_DOM"/>
    <property type="match status" value="1"/>
</dbReference>
<dbReference type="Proteomes" id="UP000886780">
    <property type="component" value="Unassembled WGS sequence"/>
</dbReference>
<name>A0A9D2AX71_9FIRM</name>
<dbReference type="InterPro" id="IPR011009">
    <property type="entry name" value="Kinase-like_dom_sf"/>
</dbReference>
<dbReference type="GO" id="GO:0005524">
    <property type="term" value="F:ATP binding"/>
    <property type="evidence" value="ECO:0007669"/>
    <property type="project" value="UniProtKB-KW"/>
</dbReference>
<evidence type="ECO:0000256" key="3">
    <source>
        <dbReference type="ARBA" id="ARBA00022741"/>
    </source>
</evidence>
<comment type="caution">
    <text evidence="7">The sequence shown here is derived from an EMBL/GenBank/DDBJ whole genome shotgun (WGS) entry which is preliminary data.</text>
</comment>
<dbReference type="Gene3D" id="1.10.510.10">
    <property type="entry name" value="Transferase(Phosphotransferase) domain 1"/>
    <property type="match status" value="1"/>
</dbReference>